<keyword evidence="3 9" id="KW-1134">Transmembrane beta strand</keyword>
<protein>
    <submittedName>
        <fullName evidence="11">Efflux transporter outer membrane subunit</fullName>
    </submittedName>
</protein>
<keyword evidence="4 9" id="KW-0812">Transmembrane</keyword>
<comment type="caution">
    <text evidence="11">The sequence shown here is derived from an EMBL/GenBank/DDBJ whole genome shotgun (WGS) entry which is preliminary data.</text>
</comment>
<dbReference type="Gene3D" id="2.20.200.10">
    <property type="entry name" value="Outer membrane efflux proteins (OEP)"/>
    <property type="match status" value="1"/>
</dbReference>
<dbReference type="Pfam" id="PF02321">
    <property type="entry name" value="OEP"/>
    <property type="match status" value="2"/>
</dbReference>
<dbReference type="InterPro" id="IPR010131">
    <property type="entry name" value="MdtP/NodT-like"/>
</dbReference>
<evidence type="ECO:0000313" key="12">
    <source>
        <dbReference type="Proteomes" id="UP001597215"/>
    </source>
</evidence>
<accession>A0ABW4MHK3</accession>
<evidence type="ECO:0000313" key="11">
    <source>
        <dbReference type="EMBL" id="MFD1768013.1"/>
    </source>
</evidence>
<evidence type="ECO:0000256" key="10">
    <source>
        <dbReference type="SAM" id="Coils"/>
    </source>
</evidence>
<dbReference type="PANTHER" id="PTHR30203">
    <property type="entry name" value="OUTER MEMBRANE CATION EFFLUX PROTEIN"/>
    <property type="match status" value="1"/>
</dbReference>
<dbReference type="InterPro" id="IPR003423">
    <property type="entry name" value="OMP_efflux"/>
</dbReference>
<keyword evidence="6 9" id="KW-0472">Membrane</keyword>
<dbReference type="SUPFAM" id="SSF56954">
    <property type="entry name" value="Outer membrane efflux proteins (OEP)"/>
    <property type="match status" value="1"/>
</dbReference>
<evidence type="ECO:0000256" key="5">
    <source>
        <dbReference type="ARBA" id="ARBA00022729"/>
    </source>
</evidence>
<evidence type="ECO:0000256" key="6">
    <source>
        <dbReference type="ARBA" id="ARBA00023136"/>
    </source>
</evidence>
<dbReference type="PROSITE" id="PS51257">
    <property type="entry name" value="PROKAR_LIPOPROTEIN"/>
    <property type="match status" value="1"/>
</dbReference>
<sequence>MIRHTQALLAMLALTGCASIPQLDAPPALRDPATLSLGVRPAAAPGSFPDDRWWTAMGDPALDRLMEEALSASPDLAAAQARARRALAFQAQAKAATLPALGVEGSAGAIRQSQNQGFPPGLIPGDVRDQGRIGALLEFDLDLWGRKRSALAAATSAAMSAQVDVAQTRLLLQAAIASAYADLAGLFASRDLAEARLKNAGDELALLQARQARGLENSAVVSEAEGQLARTVAELKALDEAIALTRNALAALAGAGPERGQMIQRPQLAVRQDLALPGDLPLNLVGRRPDLVSARLRAESASARIGIARAAFYPDINLVALVGFQAIGLDNLFQDSSLIANAGPALRLPIFDGGAARAGYRAARADYDEAVSLYNAALITAIRQVADAAASKASLTDQIAAAQNAVNAAQRQLAATRQRHAAGLDDLRRTLAAERALIGARAALSALNTLNQQADIALSVALGGGFAETPEYKPEANR</sequence>
<feature type="coiled-coil region" evidence="10">
    <location>
        <begin position="190"/>
        <end position="241"/>
    </location>
</feature>
<dbReference type="PANTHER" id="PTHR30203:SF20">
    <property type="entry name" value="MULTIDRUG RESISTANCE OUTER MEMBRANE PROTEIN MDTP-RELATED"/>
    <property type="match status" value="1"/>
</dbReference>
<organism evidence="11 12">
    <name type="scientific">Sphingorhabdus buctiana</name>
    <dbReference type="NCBI Taxonomy" id="1508805"/>
    <lineage>
        <taxon>Bacteria</taxon>
        <taxon>Pseudomonadati</taxon>
        <taxon>Pseudomonadota</taxon>
        <taxon>Alphaproteobacteria</taxon>
        <taxon>Sphingomonadales</taxon>
        <taxon>Sphingomonadaceae</taxon>
        <taxon>Sphingorhabdus</taxon>
    </lineage>
</organism>
<dbReference type="RefSeq" id="WP_381516160.1">
    <property type="nucleotide sequence ID" value="NZ_JBHUEL010000011.1"/>
</dbReference>
<dbReference type="Proteomes" id="UP001597215">
    <property type="component" value="Unassembled WGS sequence"/>
</dbReference>
<keyword evidence="7 9" id="KW-0564">Palmitate</keyword>
<proteinExistence type="inferred from homology"/>
<name>A0ABW4MHK3_9SPHN</name>
<reference evidence="12" key="1">
    <citation type="journal article" date="2019" name="Int. J. Syst. Evol. Microbiol.">
        <title>The Global Catalogue of Microorganisms (GCM) 10K type strain sequencing project: providing services to taxonomists for standard genome sequencing and annotation.</title>
        <authorList>
            <consortium name="The Broad Institute Genomics Platform"/>
            <consortium name="The Broad Institute Genome Sequencing Center for Infectious Disease"/>
            <person name="Wu L."/>
            <person name="Ma J."/>
        </authorList>
    </citation>
    <scope>NUCLEOTIDE SEQUENCE [LARGE SCALE GENOMIC DNA]</scope>
    <source>
        <strain evidence="12">CGMCC 1.12449</strain>
    </source>
</reference>
<feature type="coiled-coil region" evidence="10">
    <location>
        <begin position="392"/>
        <end position="419"/>
    </location>
</feature>
<dbReference type="Gene3D" id="1.20.1600.10">
    <property type="entry name" value="Outer membrane efflux proteins (OEP)"/>
    <property type="match status" value="1"/>
</dbReference>
<keyword evidence="12" id="KW-1185">Reference proteome</keyword>
<evidence type="ECO:0000256" key="7">
    <source>
        <dbReference type="ARBA" id="ARBA00023139"/>
    </source>
</evidence>
<evidence type="ECO:0000256" key="2">
    <source>
        <dbReference type="ARBA" id="ARBA00007613"/>
    </source>
</evidence>
<gene>
    <name evidence="11" type="ORF">ACFSAG_14300</name>
</gene>
<dbReference type="EMBL" id="JBHUEL010000011">
    <property type="protein sequence ID" value="MFD1768013.1"/>
    <property type="molecule type" value="Genomic_DNA"/>
</dbReference>
<keyword evidence="8 9" id="KW-0449">Lipoprotein</keyword>
<evidence type="ECO:0000256" key="3">
    <source>
        <dbReference type="ARBA" id="ARBA00022452"/>
    </source>
</evidence>
<keyword evidence="5" id="KW-0732">Signal</keyword>
<evidence type="ECO:0000256" key="1">
    <source>
        <dbReference type="ARBA" id="ARBA00004370"/>
    </source>
</evidence>
<evidence type="ECO:0000256" key="4">
    <source>
        <dbReference type="ARBA" id="ARBA00022692"/>
    </source>
</evidence>
<comment type="similarity">
    <text evidence="2 9">Belongs to the outer membrane factor (OMF) (TC 1.B.17) family.</text>
</comment>
<dbReference type="NCBIfam" id="TIGR01845">
    <property type="entry name" value="outer_NodT"/>
    <property type="match status" value="1"/>
</dbReference>
<keyword evidence="10" id="KW-0175">Coiled coil</keyword>
<evidence type="ECO:0000256" key="9">
    <source>
        <dbReference type="RuleBase" id="RU362097"/>
    </source>
</evidence>
<evidence type="ECO:0000256" key="8">
    <source>
        <dbReference type="ARBA" id="ARBA00023288"/>
    </source>
</evidence>
<comment type="subcellular location">
    <subcellularLocation>
        <location evidence="9">Cell membrane</location>
        <topology evidence="9">Lipid-anchor</topology>
    </subcellularLocation>
    <subcellularLocation>
        <location evidence="1">Membrane</location>
    </subcellularLocation>
</comment>